<dbReference type="InterPro" id="IPR027417">
    <property type="entry name" value="P-loop_NTPase"/>
</dbReference>
<feature type="coiled-coil region" evidence="1">
    <location>
        <begin position="86"/>
        <end position="113"/>
    </location>
</feature>
<reference evidence="2 3" key="1">
    <citation type="submission" date="2024-03" db="EMBL/GenBank/DDBJ databases">
        <title>The Acrasis kona genome and developmental transcriptomes reveal deep origins of eukaryotic multicellular pathways.</title>
        <authorList>
            <person name="Sheikh S."/>
            <person name="Fu C.-J."/>
            <person name="Brown M.W."/>
            <person name="Baldauf S.L."/>
        </authorList>
    </citation>
    <scope>NUCLEOTIDE SEQUENCE [LARGE SCALE GENOMIC DNA]</scope>
    <source>
        <strain evidence="2 3">ATCC MYA-3509</strain>
    </source>
</reference>
<evidence type="ECO:0000313" key="3">
    <source>
        <dbReference type="Proteomes" id="UP001431209"/>
    </source>
</evidence>
<organism evidence="2 3">
    <name type="scientific">Acrasis kona</name>
    <dbReference type="NCBI Taxonomy" id="1008807"/>
    <lineage>
        <taxon>Eukaryota</taxon>
        <taxon>Discoba</taxon>
        <taxon>Heterolobosea</taxon>
        <taxon>Tetramitia</taxon>
        <taxon>Eutetramitia</taxon>
        <taxon>Acrasidae</taxon>
        <taxon>Acrasis</taxon>
    </lineage>
</organism>
<proteinExistence type="predicted"/>
<name>A0AAW2ZRJ6_9EUKA</name>
<protein>
    <recommendedName>
        <fullName evidence="4">RecF/RecN/SMC N-terminal domain-containing protein</fullName>
    </recommendedName>
</protein>
<dbReference type="PANTHER" id="PTHR32114">
    <property type="entry name" value="ABC TRANSPORTER ABCH.3"/>
    <property type="match status" value="1"/>
</dbReference>
<keyword evidence="3" id="KW-1185">Reference proteome</keyword>
<evidence type="ECO:0000256" key="1">
    <source>
        <dbReference type="SAM" id="Coils"/>
    </source>
</evidence>
<dbReference type="Proteomes" id="UP001431209">
    <property type="component" value="Unassembled WGS sequence"/>
</dbReference>
<evidence type="ECO:0000313" key="2">
    <source>
        <dbReference type="EMBL" id="KAL0491727.1"/>
    </source>
</evidence>
<keyword evidence="1" id="KW-0175">Coiled coil</keyword>
<dbReference type="AlphaFoldDB" id="A0AAW2ZRJ6"/>
<accession>A0AAW2ZRJ6</accession>
<dbReference type="Gene3D" id="3.40.50.300">
    <property type="entry name" value="P-loop containing nucleotide triphosphate hydrolases"/>
    <property type="match status" value="1"/>
</dbReference>
<comment type="caution">
    <text evidence="2">The sequence shown here is derived from an EMBL/GenBank/DDBJ whole genome shotgun (WGS) entry which is preliminary data.</text>
</comment>
<dbReference type="EMBL" id="JAOPGA020001853">
    <property type="protein sequence ID" value="KAL0491727.1"/>
    <property type="molecule type" value="Genomic_DNA"/>
</dbReference>
<evidence type="ECO:0008006" key="4">
    <source>
        <dbReference type="Google" id="ProtNLM"/>
    </source>
</evidence>
<dbReference type="SUPFAM" id="SSF52540">
    <property type="entry name" value="P-loop containing nucleoside triphosphate hydrolases"/>
    <property type="match status" value="1"/>
</dbReference>
<dbReference type="CDD" id="cd00267">
    <property type="entry name" value="ABC_ATPase"/>
    <property type="match status" value="1"/>
</dbReference>
<dbReference type="PANTHER" id="PTHR32114:SF2">
    <property type="entry name" value="ABC TRANSPORTER ABCH.3"/>
    <property type="match status" value="1"/>
</dbReference>
<sequence length="374" mass="43476">MWAEMCTSIESDIAATSSKINKLRIDGNNVSNELLRSAAEIAKLQEAISNHNCMFCNQEIAPVTHDRMKRDLELCHQQESENKLTHQNILTEINLLNGQLKEFEIELAQQVKNEKLQQETKRLETRRDELSPLVVGMDDLIQSRSKSEQDLKDLKNTMDLSRQEQYKIKSMIEVSEKMKQLSSVQTKAMQQLSSKRKDTQKDIDEKIRQESILEFWERAFDRRSRKSWGKNDSKFVTMRSHLLERSIKDLNSILEEYSNMLGSNSLDIKFDSDLMVTEEYGKRSAGQRKRNQLVIFFALFELVRQRSRFRANFLMLDEVFDALDAKGQESVKNVIDMLSKRISKVFIITHSPSMGRHGHNIKAVMGPKGTQYNY</sequence>
<feature type="coiled-coil region" evidence="1">
    <location>
        <begin position="137"/>
        <end position="164"/>
    </location>
</feature>
<gene>
    <name evidence="2" type="ORF">AKO1_000623</name>
</gene>